<evidence type="ECO:0000313" key="7">
    <source>
        <dbReference type="Proteomes" id="UP001377692"/>
    </source>
</evidence>
<proteinExistence type="inferred from homology"/>
<dbReference type="EMBL" id="JBBHLD010000024">
    <property type="protein sequence ID" value="MEJ5907251.1"/>
    <property type="molecule type" value="Genomic_DNA"/>
</dbReference>
<dbReference type="PANTHER" id="PTHR30419:SF8">
    <property type="entry name" value="NITROGEN ASSIMILATION TRANSCRIPTIONAL ACTIVATOR-RELATED"/>
    <property type="match status" value="1"/>
</dbReference>
<keyword evidence="3" id="KW-0238">DNA-binding</keyword>
<evidence type="ECO:0000256" key="3">
    <source>
        <dbReference type="ARBA" id="ARBA00023125"/>
    </source>
</evidence>
<dbReference type="Pfam" id="PF00126">
    <property type="entry name" value="HTH_1"/>
    <property type="match status" value="1"/>
</dbReference>
<comment type="caution">
    <text evidence="6">The sequence shown here is derived from an EMBL/GenBank/DDBJ whole genome shotgun (WGS) entry which is preliminary data.</text>
</comment>
<dbReference type="SUPFAM" id="SSF53850">
    <property type="entry name" value="Periplasmic binding protein-like II"/>
    <property type="match status" value="1"/>
</dbReference>
<evidence type="ECO:0000256" key="2">
    <source>
        <dbReference type="ARBA" id="ARBA00023015"/>
    </source>
</evidence>
<accession>A0ABU8RBX1</accession>
<dbReference type="RefSeq" id="WP_225876706.1">
    <property type="nucleotide sequence ID" value="NZ_JABWRY020000001.1"/>
</dbReference>
<protein>
    <submittedName>
        <fullName evidence="6">LysR family transcriptional regulator</fullName>
    </submittedName>
</protein>
<keyword evidence="7" id="KW-1185">Reference proteome</keyword>
<dbReference type="InterPro" id="IPR036388">
    <property type="entry name" value="WH-like_DNA-bd_sf"/>
</dbReference>
<dbReference type="InterPro" id="IPR036390">
    <property type="entry name" value="WH_DNA-bd_sf"/>
</dbReference>
<dbReference type="Gene3D" id="1.10.10.10">
    <property type="entry name" value="Winged helix-like DNA-binding domain superfamily/Winged helix DNA-binding domain"/>
    <property type="match status" value="1"/>
</dbReference>
<comment type="similarity">
    <text evidence="1">Belongs to the LysR transcriptional regulatory family.</text>
</comment>
<evidence type="ECO:0000313" key="6">
    <source>
        <dbReference type="EMBL" id="MEJ5907251.1"/>
    </source>
</evidence>
<dbReference type="PANTHER" id="PTHR30419">
    <property type="entry name" value="HTH-TYPE TRANSCRIPTIONAL REGULATOR YBHD"/>
    <property type="match status" value="1"/>
</dbReference>
<organism evidence="6 7">
    <name type="scientific">Pseudomonas kermanshahensis</name>
    <dbReference type="NCBI Taxonomy" id="2745482"/>
    <lineage>
        <taxon>Bacteria</taxon>
        <taxon>Pseudomonadati</taxon>
        <taxon>Pseudomonadota</taxon>
        <taxon>Gammaproteobacteria</taxon>
        <taxon>Pseudomonadales</taxon>
        <taxon>Pseudomonadaceae</taxon>
        <taxon>Pseudomonas</taxon>
    </lineage>
</organism>
<dbReference type="SUPFAM" id="SSF46785">
    <property type="entry name" value="Winged helix' DNA-binding domain"/>
    <property type="match status" value="1"/>
</dbReference>
<dbReference type="Gene3D" id="3.40.190.290">
    <property type="match status" value="1"/>
</dbReference>
<evidence type="ECO:0000256" key="1">
    <source>
        <dbReference type="ARBA" id="ARBA00009437"/>
    </source>
</evidence>
<sequence length="316" mass="34580">MPAVITPEVEVMPTRHIDLQDHRLRYLHLSHDKGSMRAAAEVLGVATSSVSRQIARLEEELGIELVRPGTHRISLTAAGEAAVDYYIERIRQHALLVDRLDELRSRQQASTVIAIGEGLLGARAINSLQGFLHAHNAHKAEIISAPSLEVQRMVMNDEAHLGVVFAPNASARLTRLFSLAQPLRMIVHRDSRMAERSTVSLAEVARESLVLPGANFRVRELADAACKDQPFAIVPTLTSNSLAVILDFVRSGLGATLLAELPIIDELKNGTFKALAIDCEAMNATDIQIVTRRGRTLDGMSRELATEMAKAVRMAL</sequence>
<name>A0ABU8RBX1_9PSED</name>
<dbReference type="InterPro" id="IPR000847">
    <property type="entry name" value="LysR_HTH_N"/>
</dbReference>
<keyword evidence="2" id="KW-0805">Transcription regulation</keyword>
<evidence type="ECO:0000256" key="4">
    <source>
        <dbReference type="ARBA" id="ARBA00023163"/>
    </source>
</evidence>
<dbReference type="InterPro" id="IPR005119">
    <property type="entry name" value="LysR_subst-bd"/>
</dbReference>
<gene>
    <name evidence="6" type="ORF">V7V80_21435</name>
</gene>
<evidence type="ECO:0000259" key="5">
    <source>
        <dbReference type="PROSITE" id="PS50931"/>
    </source>
</evidence>
<dbReference type="Pfam" id="PF03466">
    <property type="entry name" value="LysR_substrate"/>
    <property type="match status" value="1"/>
</dbReference>
<dbReference type="InterPro" id="IPR050950">
    <property type="entry name" value="HTH-type_LysR_regulators"/>
</dbReference>
<dbReference type="PROSITE" id="PS50931">
    <property type="entry name" value="HTH_LYSR"/>
    <property type="match status" value="1"/>
</dbReference>
<feature type="domain" description="HTH lysR-type" evidence="5">
    <location>
        <begin position="24"/>
        <end position="76"/>
    </location>
</feature>
<keyword evidence="4" id="KW-0804">Transcription</keyword>
<dbReference type="Proteomes" id="UP001377692">
    <property type="component" value="Unassembled WGS sequence"/>
</dbReference>
<reference evidence="6 7" key="1">
    <citation type="submission" date="2024-02" db="EMBL/GenBank/DDBJ databases">
        <title>Identification of pathogenicity and growth-promoting functions of Pseudomonas putida variants.</title>
        <authorList>
            <person name="Sun J."/>
        </authorList>
    </citation>
    <scope>NUCLEOTIDE SEQUENCE [LARGE SCALE GENOMIC DNA]</scope>
    <source>
        <strain evidence="6 7">A04</strain>
    </source>
</reference>